<reference evidence="9 11" key="1">
    <citation type="journal article" date="2008" name="Science">
        <title>The Physcomitrella genome reveals evolutionary insights into the conquest of land by plants.</title>
        <authorList>
            <person name="Rensing S."/>
            <person name="Lang D."/>
            <person name="Zimmer A."/>
            <person name="Terry A."/>
            <person name="Salamov A."/>
            <person name="Shapiro H."/>
            <person name="Nishiyama T."/>
            <person name="Perroud P.-F."/>
            <person name="Lindquist E."/>
            <person name="Kamisugi Y."/>
            <person name="Tanahashi T."/>
            <person name="Sakakibara K."/>
            <person name="Fujita T."/>
            <person name="Oishi K."/>
            <person name="Shin-I T."/>
            <person name="Kuroki Y."/>
            <person name="Toyoda A."/>
            <person name="Suzuki Y."/>
            <person name="Hashimoto A."/>
            <person name="Yamaguchi K."/>
            <person name="Sugano A."/>
            <person name="Kohara Y."/>
            <person name="Fujiyama A."/>
            <person name="Anterola A."/>
            <person name="Aoki S."/>
            <person name="Ashton N."/>
            <person name="Barbazuk W.B."/>
            <person name="Barker E."/>
            <person name="Bennetzen J."/>
            <person name="Bezanilla M."/>
            <person name="Blankenship R."/>
            <person name="Cho S.H."/>
            <person name="Dutcher S."/>
            <person name="Estelle M."/>
            <person name="Fawcett J.A."/>
            <person name="Gundlach H."/>
            <person name="Hanada K."/>
            <person name="Heyl A."/>
            <person name="Hicks K.A."/>
            <person name="Hugh J."/>
            <person name="Lohr M."/>
            <person name="Mayer K."/>
            <person name="Melkozernov A."/>
            <person name="Murata T."/>
            <person name="Nelson D."/>
            <person name="Pils B."/>
            <person name="Prigge M."/>
            <person name="Reiss B."/>
            <person name="Renner T."/>
            <person name="Rombauts S."/>
            <person name="Rushton P."/>
            <person name="Sanderfoot A."/>
            <person name="Schween G."/>
            <person name="Shiu S.-H."/>
            <person name="Stueber K."/>
            <person name="Theodoulou F.L."/>
            <person name="Tu H."/>
            <person name="Van de Peer Y."/>
            <person name="Verrier P.J."/>
            <person name="Waters E."/>
            <person name="Wood A."/>
            <person name="Yang L."/>
            <person name="Cove D."/>
            <person name="Cuming A."/>
            <person name="Hasebe M."/>
            <person name="Lucas S."/>
            <person name="Mishler D.B."/>
            <person name="Reski R."/>
            <person name="Grigoriev I."/>
            <person name="Quatrano R.S."/>
            <person name="Boore J.L."/>
        </authorList>
    </citation>
    <scope>NUCLEOTIDE SEQUENCE [LARGE SCALE GENOMIC DNA]</scope>
    <source>
        <strain evidence="10 11">cv. Gransden 2004</strain>
    </source>
</reference>
<keyword evidence="3 6" id="KW-0547">Nucleotide-binding</keyword>
<organism evidence="9">
    <name type="scientific">Physcomitrium patens</name>
    <name type="common">Spreading-leaved earth moss</name>
    <name type="synonym">Physcomitrella patens</name>
    <dbReference type="NCBI Taxonomy" id="3218"/>
    <lineage>
        <taxon>Eukaryota</taxon>
        <taxon>Viridiplantae</taxon>
        <taxon>Streptophyta</taxon>
        <taxon>Embryophyta</taxon>
        <taxon>Bryophyta</taxon>
        <taxon>Bryophytina</taxon>
        <taxon>Bryopsida</taxon>
        <taxon>Funariidae</taxon>
        <taxon>Funariales</taxon>
        <taxon>Funariaceae</taxon>
        <taxon>Physcomitrium</taxon>
    </lineage>
</organism>
<dbReference type="InterPro" id="IPR000719">
    <property type="entry name" value="Prot_kinase_dom"/>
</dbReference>
<feature type="compositionally biased region" description="Low complexity" evidence="7">
    <location>
        <begin position="943"/>
        <end position="969"/>
    </location>
</feature>
<reference evidence="9 11" key="2">
    <citation type="journal article" date="2018" name="Plant J.">
        <title>The Physcomitrella patens chromosome-scale assembly reveals moss genome structure and evolution.</title>
        <authorList>
            <person name="Lang D."/>
            <person name="Ullrich K.K."/>
            <person name="Murat F."/>
            <person name="Fuchs J."/>
            <person name="Jenkins J."/>
            <person name="Haas F.B."/>
            <person name="Piednoel M."/>
            <person name="Gundlach H."/>
            <person name="Van Bel M."/>
            <person name="Meyberg R."/>
            <person name="Vives C."/>
            <person name="Morata J."/>
            <person name="Symeonidi A."/>
            <person name="Hiss M."/>
            <person name="Muchero W."/>
            <person name="Kamisugi Y."/>
            <person name="Saleh O."/>
            <person name="Blanc G."/>
            <person name="Decker E.L."/>
            <person name="van Gessel N."/>
            <person name="Grimwood J."/>
            <person name="Hayes R.D."/>
            <person name="Graham S.W."/>
            <person name="Gunter L.E."/>
            <person name="McDaniel S.F."/>
            <person name="Hoernstein S.N.W."/>
            <person name="Larsson A."/>
            <person name="Li F.W."/>
            <person name="Perroud P.F."/>
            <person name="Phillips J."/>
            <person name="Ranjan P."/>
            <person name="Rokshar D.S."/>
            <person name="Rothfels C.J."/>
            <person name="Schneider L."/>
            <person name="Shu S."/>
            <person name="Stevenson D.W."/>
            <person name="Thummler F."/>
            <person name="Tillich M."/>
            <person name="Villarreal Aguilar J.C."/>
            <person name="Widiez T."/>
            <person name="Wong G.K."/>
            <person name="Wymore A."/>
            <person name="Zhang Y."/>
            <person name="Zimmer A.D."/>
            <person name="Quatrano R.S."/>
            <person name="Mayer K.F.X."/>
            <person name="Goodstein D."/>
            <person name="Casacuberta J.M."/>
            <person name="Vandepoele K."/>
            <person name="Reski R."/>
            <person name="Cuming A.C."/>
            <person name="Tuskan G.A."/>
            <person name="Maumus F."/>
            <person name="Salse J."/>
            <person name="Schmutz J."/>
            <person name="Rensing S.A."/>
        </authorList>
    </citation>
    <scope>NUCLEOTIDE SEQUENCE [LARGE SCALE GENOMIC DNA]</scope>
    <source>
        <strain evidence="10 11">cv. Gransden 2004</strain>
    </source>
</reference>
<dbReference type="Proteomes" id="UP000006727">
    <property type="component" value="Chromosome 21"/>
</dbReference>
<evidence type="ECO:0000256" key="1">
    <source>
        <dbReference type="ARBA" id="ARBA00022527"/>
    </source>
</evidence>
<feature type="region of interest" description="Disordered" evidence="7">
    <location>
        <begin position="871"/>
        <end position="996"/>
    </location>
</feature>
<dbReference type="InterPro" id="IPR017441">
    <property type="entry name" value="Protein_kinase_ATP_BS"/>
</dbReference>
<accession>A0A2K1IRZ3</accession>
<feature type="region of interest" description="Disordered" evidence="7">
    <location>
        <begin position="33"/>
        <end position="65"/>
    </location>
</feature>
<evidence type="ECO:0000313" key="11">
    <source>
        <dbReference type="Proteomes" id="UP000006727"/>
    </source>
</evidence>
<gene>
    <name evidence="10" type="primary">LOC112274280</name>
    <name evidence="9" type="ORF">PHYPA_026171</name>
</gene>
<keyword evidence="4" id="KW-0418">Kinase</keyword>
<keyword evidence="5 6" id="KW-0067">ATP-binding</keyword>
<evidence type="ECO:0000256" key="7">
    <source>
        <dbReference type="SAM" id="MobiDB-lite"/>
    </source>
</evidence>
<evidence type="ECO:0000256" key="2">
    <source>
        <dbReference type="ARBA" id="ARBA00022679"/>
    </source>
</evidence>
<dbReference type="GeneID" id="112274280"/>
<proteinExistence type="predicted"/>
<dbReference type="GO" id="GO:0005524">
    <property type="term" value="F:ATP binding"/>
    <property type="evidence" value="ECO:0007669"/>
    <property type="project" value="UniProtKB-UniRule"/>
</dbReference>
<dbReference type="SUPFAM" id="SSF56112">
    <property type="entry name" value="Protein kinase-like (PK-like)"/>
    <property type="match status" value="1"/>
</dbReference>
<name>A0A2K1IRZ3_PHYPA</name>
<evidence type="ECO:0000313" key="10">
    <source>
        <dbReference type="EnsemblPlants" id="Pp3c21_14580V3.1"/>
    </source>
</evidence>
<dbReference type="Gene3D" id="3.30.200.20">
    <property type="entry name" value="Phosphorylase Kinase, domain 1"/>
    <property type="match status" value="1"/>
</dbReference>
<dbReference type="PROSITE" id="PS00108">
    <property type="entry name" value="PROTEIN_KINASE_ST"/>
    <property type="match status" value="1"/>
</dbReference>
<dbReference type="SMART" id="SM00220">
    <property type="entry name" value="S_TKc"/>
    <property type="match status" value="1"/>
</dbReference>
<dbReference type="Pfam" id="PF00069">
    <property type="entry name" value="Pkinase"/>
    <property type="match status" value="1"/>
</dbReference>
<evidence type="ECO:0000256" key="6">
    <source>
        <dbReference type="PROSITE-ProRule" id="PRU10141"/>
    </source>
</evidence>
<dbReference type="RefSeq" id="XP_024359370.1">
    <property type="nucleotide sequence ID" value="XM_024503602.2"/>
</dbReference>
<evidence type="ECO:0000313" key="9">
    <source>
        <dbReference type="EMBL" id="PNR32046.1"/>
    </source>
</evidence>
<dbReference type="STRING" id="3218.A0A2K1IRZ3"/>
<dbReference type="InterPro" id="IPR011009">
    <property type="entry name" value="Kinase-like_dom_sf"/>
</dbReference>
<evidence type="ECO:0000259" key="8">
    <source>
        <dbReference type="PROSITE" id="PS50011"/>
    </source>
</evidence>
<dbReference type="Gene3D" id="1.10.510.10">
    <property type="entry name" value="Transferase(Phosphotransferase) domain 1"/>
    <property type="match status" value="1"/>
</dbReference>
<dbReference type="PaxDb" id="3218-PP1S132_192V6.1"/>
<feature type="compositionally biased region" description="Low complexity" evidence="7">
    <location>
        <begin position="687"/>
        <end position="718"/>
    </location>
</feature>
<dbReference type="EnsemblPlants" id="Pp3c21_14580V3.2">
    <property type="protein sequence ID" value="Pp3c21_14580V3.2"/>
    <property type="gene ID" value="Pp3c21_14580"/>
</dbReference>
<dbReference type="InterPro" id="IPR050494">
    <property type="entry name" value="Ser_Thr_dual-spec_kinase"/>
</dbReference>
<dbReference type="PROSITE" id="PS00107">
    <property type="entry name" value="PROTEIN_KINASE_ATP"/>
    <property type="match status" value="1"/>
</dbReference>
<keyword evidence="2" id="KW-0808">Transferase</keyword>
<dbReference type="EMBL" id="ABEU02000021">
    <property type="protein sequence ID" value="PNR32046.1"/>
    <property type="molecule type" value="Genomic_DNA"/>
</dbReference>
<dbReference type="Gramene" id="Pp3c21_14580V3.1">
    <property type="protein sequence ID" value="Pp3c21_14580V3.1"/>
    <property type="gene ID" value="Pp3c21_14580"/>
</dbReference>
<dbReference type="PROSITE" id="PS50011">
    <property type="entry name" value="PROTEIN_KINASE_DOM"/>
    <property type="match status" value="1"/>
</dbReference>
<dbReference type="GO" id="GO:0004674">
    <property type="term" value="F:protein serine/threonine kinase activity"/>
    <property type="evidence" value="ECO:0000318"/>
    <property type="project" value="GO_Central"/>
</dbReference>
<dbReference type="EnsemblPlants" id="Pp3c21_14580V3.1">
    <property type="protein sequence ID" value="Pp3c21_14580V3.1"/>
    <property type="gene ID" value="Pp3c21_14580"/>
</dbReference>
<dbReference type="InterPro" id="IPR008271">
    <property type="entry name" value="Ser/Thr_kinase_AS"/>
</dbReference>
<feature type="compositionally biased region" description="Polar residues" evidence="7">
    <location>
        <begin position="893"/>
        <end position="904"/>
    </location>
</feature>
<evidence type="ECO:0000256" key="3">
    <source>
        <dbReference type="ARBA" id="ARBA00022741"/>
    </source>
</evidence>
<evidence type="ECO:0000256" key="4">
    <source>
        <dbReference type="ARBA" id="ARBA00022777"/>
    </source>
</evidence>
<keyword evidence="11" id="KW-1185">Reference proteome</keyword>
<sequence>MLCAEGGICYENRLRSVQVQGWRNVVMPMMEEGARHSARSPSSDGESSSDDDDSTFGVPSGRGRRLLYPMPQSHWFPRSISFQAYVAPRVSRQRSGAEAPSRVLRQHAGVNALRLHIHVTRPLAYKLTKDIVVTFQNCNPDFAFSPDLNPKRYLTVPSTIVSENGLDNEKHDLVLYFNQVLVNSDGTRRYVVKDLVGSGTFGQVARCYTEETNEYVAVKVIKNLAAYYTQARFEIGILHMLNREYDPDDQYHIVRSLDHFQHHEHLCIVFELLTENLYELLKKTNLKGMSLVLVRMFTKQLLKSLSLLREARVIHCDLKPENILLTESFRSAELKLIDFGSACKEDRTVYTYIQSRFYRSPEVLLGHRYTTAIDMWSLGCVAAELFLGLPLFPGASDFDMLLFMKEKLESQPSDHILRNAKYTNKFFKLLTAAPHADHSVSAYQLLTVEEYEARHRKKPEIGRRYFNGNLSEVIMGFHMKPMPAADQNKEMQARECFVDFLRGLLECDPRKRWTPQQAAQHPFITDEPFVGPYVPVPETPRASVNQSLLIDHSGAAGHWVGAGLSPQVGGLNTGTRYAASPHQHPSHFSRGSSHGSVGSFGSYGEGVTMDGNFDNYMDEPSAHAMGMSAQASRVGSSPESSWQGRMFVPSMHPQHPALRSLNIGASPSFNLGQSPSGFGHQNLYQLSPGPYGASPGSFPSSPASSFFQSNGSQSQVSSPNWYNSASPARQPGNANGAQGHYLRRRPWQGHPSPGGHGQGSQLSQQQELAHWSRLQHGSGNANVDAMPNMSFEGQGGVRRGGPHVPHSRCARNGNSGGATQSLRGLSSYGPGTLGSHLSPGSSMDGGDEDSAVSTHWDPDFSGELLLEEDGHEAGARKGPARSSGAGGDGFYDGTTSRRTSQGRVSTSSIDSFASSNSSQSRYLRPKPGHFSSSQTSPSRLGPQISHNSQQQRYQQGNQQQQAQHGWQQISPEQTPLHPVHQGAMRHMPGEVGGAVGGTASLQQWQQALLFQQHQLQNEHHQQHYGMNHALPEAQFSGVVPGISNRDMRAHGNQLPSPQNDNRVQYMGAAYDTHSSSAARVNSGQGDPNSNAAAAAGIAMVTGIGHGGISYAMQCAPHQGYYGGGEELHRHWSIPQSHELCLGSKPPMPGRQ</sequence>
<feature type="region of interest" description="Disordered" evidence="7">
    <location>
        <begin position="672"/>
        <end position="858"/>
    </location>
</feature>
<dbReference type="GO" id="GO:0005737">
    <property type="term" value="C:cytoplasm"/>
    <property type="evidence" value="ECO:0000318"/>
    <property type="project" value="GO_Central"/>
</dbReference>
<reference evidence="10" key="3">
    <citation type="submission" date="2020-12" db="UniProtKB">
        <authorList>
            <consortium name="EnsemblPlants"/>
        </authorList>
    </citation>
    <scope>IDENTIFICATION</scope>
</reference>
<dbReference type="OrthoDB" id="9332038at2759"/>
<dbReference type="Gramene" id="Pp3c21_14580V3.2">
    <property type="protein sequence ID" value="Pp3c21_14580V3.2"/>
    <property type="gene ID" value="Pp3c21_14580"/>
</dbReference>
<evidence type="ECO:0000256" key="5">
    <source>
        <dbReference type="ARBA" id="ARBA00022840"/>
    </source>
</evidence>
<feature type="compositionally biased region" description="Low complexity" evidence="7">
    <location>
        <begin position="905"/>
        <end position="920"/>
    </location>
</feature>
<feature type="domain" description="Protein kinase" evidence="8">
    <location>
        <begin position="190"/>
        <end position="524"/>
    </location>
</feature>
<feature type="compositionally biased region" description="Polar residues" evidence="7">
    <location>
        <begin position="719"/>
        <end position="736"/>
    </location>
</feature>
<feature type="binding site" evidence="6">
    <location>
        <position position="219"/>
    </location>
    <ligand>
        <name>ATP</name>
        <dbReference type="ChEBI" id="CHEBI:30616"/>
    </ligand>
</feature>
<keyword evidence="1" id="KW-0723">Serine/threonine-protein kinase</keyword>
<dbReference type="GO" id="GO:0004713">
    <property type="term" value="F:protein tyrosine kinase activity"/>
    <property type="evidence" value="ECO:0000318"/>
    <property type="project" value="GO_Central"/>
</dbReference>
<dbReference type="AlphaFoldDB" id="A0A2K1IRZ3"/>
<dbReference type="PANTHER" id="PTHR24058:SF17">
    <property type="entry name" value="HOMEODOMAIN INTERACTING PROTEIN KINASE, ISOFORM D"/>
    <property type="match status" value="1"/>
</dbReference>
<dbReference type="PANTHER" id="PTHR24058">
    <property type="entry name" value="DUAL SPECIFICITY PROTEIN KINASE"/>
    <property type="match status" value="1"/>
</dbReference>
<protein>
    <recommendedName>
        <fullName evidence="8">Protein kinase domain-containing protein</fullName>
    </recommendedName>
</protein>